<comment type="caution">
    <text evidence="6">The sequence shown here is derived from an EMBL/GenBank/DDBJ whole genome shotgun (WGS) entry which is preliminary data.</text>
</comment>
<keyword evidence="2" id="KW-0813">Transport</keyword>
<dbReference type="Pfam" id="PF00496">
    <property type="entry name" value="SBP_bac_5"/>
    <property type="match status" value="1"/>
</dbReference>
<feature type="domain" description="Solute-binding protein family 5" evidence="5">
    <location>
        <begin position="81"/>
        <end position="450"/>
    </location>
</feature>
<dbReference type="AlphaFoldDB" id="A0A365K3P1"/>
<keyword evidence="3 4" id="KW-0732">Signal</keyword>
<dbReference type="PANTHER" id="PTHR30290">
    <property type="entry name" value="PERIPLASMIC BINDING COMPONENT OF ABC TRANSPORTER"/>
    <property type="match status" value="1"/>
</dbReference>
<dbReference type="PROSITE" id="PS51257">
    <property type="entry name" value="PROKAR_LIPOPROTEIN"/>
    <property type="match status" value="1"/>
</dbReference>
<evidence type="ECO:0000256" key="4">
    <source>
        <dbReference type="SAM" id="SignalP"/>
    </source>
</evidence>
<dbReference type="RefSeq" id="WP_112233170.1">
    <property type="nucleotide sequence ID" value="NZ_QLZQ01000004.1"/>
</dbReference>
<evidence type="ECO:0000256" key="2">
    <source>
        <dbReference type="ARBA" id="ARBA00022448"/>
    </source>
</evidence>
<comment type="similarity">
    <text evidence="1">Belongs to the bacterial solute-binding protein 5 family.</text>
</comment>
<dbReference type="InterPro" id="IPR000914">
    <property type="entry name" value="SBP_5_dom"/>
</dbReference>
<gene>
    <name evidence="6" type="ORF">DP119_10705</name>
</gene>
<feature type="chain" id="PRO_5016991280" evidence="4">
    <location>
        <begin position="27"/>
        <end position="530"/>
    </location>
</feature>
<organism evidence="6 7">
    <name type="scientific">Planococcus maitriensis</name>
    <dbReference type="NCBI Taxonomy" id="221799"/>
    <lineage>
        <taxon>Bacteria</taxon>
        <taxon>Bacillati</taxon>
        <taxon>Bacillota</taxon>
        <taxon>Bacilli</taxon>
        <taxon>Bacillales</taxon>
        <taxon>Caryophanaceae</taxon>
        <taxon>Planococcus</taxon>
    </lineage>
</organism>
<evidence type="ECO:0000259" key="5">
    <source>
        <dbReference type="Pfam" id="PF00496"/>
    </source>
</evidence>
<protein>
    <submittedName>
        <fullName evidence="6">ABC transporter substrate-binding protein</fullName>
    </submittedName>
</protein>
<dbReference type="EMBL" id="QLZQ01000004">
    <property type="protein sequence ID" value="RAZ67231.1"/>
    <property type="molecule type" value="Genomic_DNA"/>
</dbReference>
<keyword evidence="7" id="KW-1185">Reference proteome</keyword>
<evidence type="ECO:0000256" key="3">
    <source>
        <dbReference type="ARBA" id="ARBA00022729"/>
    </source>
</evidence>
<dbReference type="InterPro" id="IPR030678">
    <property type="entry name" value="Peptide/Ni-bd"/>
</dbReference>
<dbReference type="GO" id="GO:0043190">
    <property type="term" value="C:ATP-binding cassette (ABC) transporter complex"/>
    <property type="evidence" value="ECO:0007669"/>
    <property type="project" value="InterPro"/>
</dbReference>
<dbReference type="Gene3D" id="3.40.190.10">
    <property type="entry name" value="Periplasmic binding protein-like II"/>
    <property type="match status" value="1"/>
</dbReference>
<reference evidence="6 7" key="1">
    <citation type="submission" date="2018-06" db="EMBL/GenBank/DDBJ databases">
        <title>The draft genome sequences of strains SCU63 and S1.</title>
        <authorList>
            <person name="Gan L."/>
        </authorList>
    </citation>
    <scope>NUCLEOTIDE SEQUENCE [LARGE SCALE GENOMIC DNA]</scope>
    <source>
        <strain evidence="6 7">S1</strain>
    </source>
</reference>
<dbReference type="Gene3D" id="3.10.105.10">
    <property type="entry name" value="Dipeptide-binding Protein, Domain 3"/>
    <property type="match status" value="1"/>
</dbReference>
<dbReference type="SUPFAM" id="SSF53850">
    <property type="entry name" value="Periplasmic binding protein-like II"/>
    <property type="match status" value="1"/>
</dbReference>
<sequence>MGKRYLIFALWIALVLIMAACSGDNADNGENADSEEQVFIFARGADSVSLDPAEVTDSESENVAQSILETLVTFEEGETTVAPMLAEEWEEAEDGLAYTFTLKEGVQFHDGTEFNAEAVVSNFERWMNGGADQFPMYGSVFGGYEGDETHIIDSVEAEGEDTVKVTLNQVKPTFLKDLALTPFSISSPAAIEEHGEEYSANPVGTGPFVFDEWLRNDRVVMNKNEDYWLEGYPKLDSVIIRAIPDNSARLNALLSGEVDMIDGVDPDNVEQIENSEDLKVLKRPPLNIGYLGMTVTREPFDDKLVRQALSHAVDKQAMVDGLFAGQAEPAKNPIPPSVEGYNEDVGTYEYDPEKAKELLAEAGYPDGFEMELWAMPVPRPYMPDANKVAEFLQSSFADIGVTANIVTYEWATYLDRAKKGEADAFILGWTGTNGDADDFIYSLWHEDNIGDLNSTQYANEELNQVLEEARTITDQERRNELYREAQEIMHEDPPIIPLVHPTPLLAAKSDITGFDPHPTGRLMTTKIEFE</sequence>
<dbReference type="GO" id="GO:1904680">
    <property type="term" value="F:peptide transmembrane transporter activity"/>
    <property type="evidence" value="ECO:0007669"/>
    <property type="project" value="TreeGrafter"/>
</dbReference>
<proteinExistence type="inferred from homology"/>
<dbReference type="OrthoDB" id="9796817at2"/>
<dbReference type="PANTHER" id="PTHR30290:SF9">
    <property type="entry name" value="OLIGOPEPTIDE-BINDING PROTEIN APPA"/>
    <property type="match status" value="1"/>
</dbReference>
<evidence type="ECO:0000256" key="1">
    <source>
        <dbReference type="ARBA" id="ARBA00005695"/>
    </source>
</evidence>
<dbReference type="GO" id="GO:0042597">
    <property type="term" value="C:periplasmic space"/>
    <property type="evidence" value="ECO:0007669"/>
    <property type="project" value="UniProtKB-ARBA"/>
</dbReference>
<evidence type="ECO:0000313" key="6">
    <source>
        <dbReference type="EMBL" id="RAZ67231.1"/>
    </source>
</evidence>
<name>A0A365K3P1_9BACL</name>
<dbReference type="CDD" id="cd08493">
    <property type="entry name" value="PBP2_DppA_like"/>
    <property type="match status" value="1"/>
</dbReference>
<dbReference type="InterPro" id="IPR039424">
    <property type="entry name" value="SBP_5"/>
</dbReference>
<evidence type="ECO:0000313" key="7">
    <source>
        <dbReference type="Proteomes" id="UP000251869"/>
    </source>
</evidence>
<dbReference type="Gene3D" id="3.90.76.10">
    <property type="entry name" value="Dipeptide-binding Protein, Domain 1"/>
    <property type="match status" value="1"/>
</dbReference>
<accession>A0A365K3P1</accession>
<dbReference type="GO" id="GO:0015833">
    <property type="term" value="P:peptide transport"/>
    <property type="evidence" value="ECO:0007669"/>
    <property type="project" value="TreeGrafter"/>
</dbReference>
<dbReference type="Proteomes" id="UP000251869">
    <property type="component" value="Unassembled WGS sequence"/>
</dbReference>
<feature type="signal peptide" evidence="4">
    <location>
        <begin position="1"/>
        <end position="26"/>
    </location>
</feature>
<dbReference type="PIRSF" id="PIRSF002741">
    <property type="entry name" value="MppA"/>
    <property type="match status" value="1"/>
</dbReference>